<dbReference type="Pfam" id="PF04301">
    <property type="entry name" value="BioG"/>
    <property type="match status" value="1"/>
</dbReference>
<reference evidence="2" key="1">
    <citation type="submission" date="2017-02" db="EMBL/GenBank/DDBJ databases">
        <authorList>
            <person name="Varghese N."/>
            <person name="Submissions S."/>
        </authorList>
    </citation>
    <scope>NUCLEOTIDE SEQUENCE [LARGE SCALE GENOMIC DNA]</scope>
    <source>
        <strain evidence="2">ATCC 51356</strain>
    </source>
</reference>
<dbReference type="InterPro" id="IPR029058">
    <property type="entry name" value="AB_hydrolase_fold"/>
</dbReference>
<dbReference type="InterPro" id="IPR007398">
    <property type="entry name" value="BioG"/>
</dbReference>
<evidence type="ECO:0000313" key="2">
    <source>
        <dbReference type="Proteomes" id="UP000190121"/>
    </source>
</evidence>
<accession>A0A1T4MI29</accession>
<dbReference type="EMBL" id="FUXE01000006">
    <property type="protein sequence ID" value="SJZ66669.1"/>
    <property type="molecule type" value="Genomic_DNA"/>
</dbReference>
<keyword evidence="2" id="KW-1185">Reference proteome</keyword>
<sequence>MRTTLFTSSSEISASRLILFFNGWAMTPASVEHIAIPEGYDLLSVEDYRNDDFSFDFSPYQEVLLVAWSMGVWATQRLSSLQKLPIVAKAVAIAGTPLQRNDEYGIPNATFDATLESLNEENRARFNRRMCGGKRLVHLFEALAQRSTEEIREELARVQGASQITLPTEGEKATLWTKAHVPLKDRIVPPKNQLAYWNRVGVAVETHPTDDHYLFHKIKSWVELV</sequence>
<dbReference type="RefSeq" id="WP_078736731.1">
    <property type="nucleotide sequence ID" value="NZ_FUXE01000006.1"/>
</dbReference>
<proteinExistence type="predicted"/>
<dbReference type="SUPFAM" id="SSF53474">
    <property type="entry name" value="alpha/beta-Hydrolases"/>
    <property type="match status" value="1"/>
</dbReference>
<organism evidence="1 2">
    <name type="scientific">Porphyromonas circumdentaria</name>
    <dbReference type="NCBI Taxonomy" id="29524"/>
    <lineage>
        <taxon>Bacteria</taxon>
        <taxon>Pseudomonadati</taxon>
        <taxon>Bacteroidota</taxon>
        <taxon>Bacteroidia</taxon>
        <taxon>Bacteroidales</taxon>
        <taxon>Porphyromonadaceae</taxon>
        <taxon>Porphyromonas</taxon>
    </lineage>
</organism>
<dbReference type="OrthoDB" id="7688089at2"/>
<dbReference type="AlphaFoldDB" id="A0A1T4MI29"/>
<name>A0A1T4MI29_9PORP</name>
<evidence type="ECO:0000313" key="1">
    <source>
        <dbReference type="EMBL" id="SJZ66669.1"/>
    </source>
</evidence>
<protein>
    <submittedName>
        <fullName evidence="1">Biotin synthesis protein BioG</fullName>
    </submittedName>
</protein>
<dbReference type="Proteomes" id="UP000190121">
    <property type="component" value="Unassembled WGS sequence"/>
</dbReference>
<dbReference type="STRING" id="29524.SAMN02745171_00788"/>
<gene>
    <name evidence="1" type="ORF">SAMN02745171_00788</name>
</gene>